<evidence type="ECO:0008006" key="4">
    <source>
        <dbReference type="Google" id="ProtNLM"/>
    </source>
</evidence>
<feature type="compositionally biased region" description="Basic and acidic residues" evidence="1">
    <location>
        <begin position="1236"/>
        <end position="1250"/>
    </location>
</feature>
<name>A0A6A5W298_9PLEO</name>
<feature type="compositionally biased region" description="Basic and acidic residues" evidence="1">
    <location>
        <begin position="945"/>
        <end position="955"/>
    </location>
</feature>
<feature type="compositionally biased region" description="Basic residues" evidence="1">
    <location>
        <begin position="499"/>
        <end position="514"/>
    </location>
</feature>
<dbReference type="GO" id="GO:0005737">
    <property type="term" value="C:cytoplasm"/>
    <property type="evidence" value="ECO:0007669"/>
    <property type="project" value="TreeGrafter"/>
</dbReference>
<dbReference type="EMBL" id="ML977646">
    <property type="protein sequence ID" value="KAF1995049.1"/>
    <property type="molecule type" value="Genomic_DNA"/>
</dbReference>
<proteinExistence type="predicted"/>
<feature type="compositionally biased region" description="Basic and acidic residues" evidence="1">
    <location>
        <begin position="366"/>
        <end position="384"/>
    </location>
</feature>
<dbReference type="PANTHER" id="PTHR31285">
    <property type="entry name" value="NICOTINAMIDE MONONUCLEOTIDE ADENYLYLTRANSFERASE"/>
    <property type="match status" value="1"/>
</dbReference>
<feature type="compositionally biased region" description="Polar residues" evidence="1">
    <location>
        <begin position="863"/>
        <end position="881"/>
    </location>
</feature>
<feature type="compositionally biased region" description="Polar residues" evidence="1">
    <location>
        <begin position="1261"/>
        <end position="1270"/>
    </location>
</feature>
<dbReference type="GO" id="GO:0005634">
    <property type="term" value="C:nucleus"/>
    <property type="evidence" value="ECO:0007669"/>
    <property type="project" value="TreeGrafter"/>
</dbReference>
<gene>
    <name evidence="2" type="ORF">P154DRAFT_566924</name>
</gene>
<evidence type="ECO:0000256" key="1">
    <source>
        <dbReference type="SAM" id="MobiDB-lite"/>
    </source>
</evidence>
<evidence type="ECO:0000313" key="2">
    <source>
        <dbReference type="EMBL" id="KAF1995049.1"/>
    </source>
</evidence>
<feature type="region of interest" description="Disordered" evidence="1">
    <location>
        <begin position="1236"/>
        <end position="1290"/>
    </location>
</feature>
<feature type="region of interest" description="Disordered" evidence="1">
    <location>
        <begin position="612"/>
        <end position="634"/>
    </location>
</feature>
<feature type="compositionally biased region" description="Polar residues" evidence="1">
    <location>
        <begin position="756"/>
        <end position="766"/>
    </location>
</feature>
<dbReference type="InterPro" id="IPR014729">
    <property type="entry name" value="Rossmann-like_a/b/a_fold"/>
</dbReference>
<protein>
    <recommendedName>
        <fullName evidence="4">Nicotinamide-nucleotide adenylyltransferase</fullName>
    </recommendedName>
</protein>
<reference evidence="2" key="1">
    <citation type="journal article" date="2020" name="Stud. Mycol.">
        <title>101 Dothideomycetes genomes: a test case for predicting lifestyles and emergence of pathogens.</title>
        <authorList>
            <person name="Haridas S."/>
            <person name="Albert R."/>
            <person name="Binder M."/>
            <person name="Bloem J."/>
            <person name="Labutti K."/>
            <person name="Salamov A."/>
            <person name="Andreopoulos B."/>
            <person name="Baker S."/>
            <person name="Barry K."/>
            <person name="Bills G."/>
            <person name="Bluhm B."/>
            <person name="Cannon C."/>
            <person name="Castanera R."/>
            <person name="Culley D."/>
            <person name="Daum C."/>
            <person name="Ezra D."/>
            <person name="Gonzalez J."/>
            <person name="Henrissat B."/>
            <person name="Kuo A."/>
            <person name="Liang C."/>
            <person name="Lipzen A."/>
            <person name="Lutzoni F."/>
            <person name="Magnuson J."/>
            <person name="Mondo S."/>
            <person name="Nolan M."/>
            <person name="Ohm R."/>
            <person name="Pangilinan J."/>
            <person name="Park H.-J."/>
            <person name="Ramirez L."/>
            <person name="Alfaro M."/>
            <person name="Sun H."/>
            <person name="Tritt A."/>
            <person name="Yoshinaga Y."/>
            <person name="Zwiers L.-H."/>
            <person name="Turgeon B."/>
            <person name="Goodwin S."/>
            <person name="Spatafora J."/>
            <person name="Crous P."/>
            <person name="Grigoriev I."/>
        </authorList>
    </citation>
    <scope>NUCLEOTIDE SEQUENCE</scope>
    <source>
        <strain evidence="2">CBS 123094</strain>
    </source>
</reference>
<sequence>MSTLSTRLSAIKSLLPALESTLKSFTTSSSKFQIVRTVNPSSTPPRTLYILDSSFNPPSLAHLVLALKAVTHPKENDAYPHRILLLFSTSNADKAPSPASFAQRLAMMTIFAEDLVLKLKGFAESASGDTGGKVDVEERLDSIPIDIGLTKEPYYTDKSLAIDNTDPPAYPSQPKHVHLVGYDTLIRFCNPKYYPSYTPPLSALTRFFDAGHKLRVTLRPYDERDKSSREFGTMEEQEEYVGRLGTGERGEEGWRREWAERIDVDRPDSGVGISSTRVRTTTRHLTHLSPGCTVRLRTTGTSDGDVDRLRRLTCKMASKLCCTTEQEGRANSPDLPNVRLSDATPARRPLLPKDASSPSSQFTSARSEELHELRQIFDNARDDEMNPVSTPKSHRSRFSRPSVHSLPKIRSVHALIRRKLSKDLGKSTPTTPLNHGGKQKQVVHDQADTVVKSPRKGPNLQLKITKDDLRKDLLSDKKPDQGGYDSDAEVLDDIAKNVGKRTPSKRPSIHRSTKNGRTPEAGRETGVYDIEASRSAVRTPLFSRFSQITSTPNLLFETNKAKERKVRRSHSATSIELPVPSPIPPMRLPSISADEGDDVPWATDMVQSLRLSQFSTGPSSKPSKPSLPQTDSIKREIRKKDISNVEASISPIVKKALDVVPLQIHIQEPTASPRPSASIKENAPPPGVEDSKKVDDKADQSVGHENENDRDARRSVHLYSMRISHHLRSGSLLSWDNLTDAPELPTPPRMLRDRATSNMSKLSRVQQLEGRSRHERQSSSSGFASSKVPSKWGKVREPKEGKSEMSSVYSSRPQSPPDSFGGSFGNLSLPIAQHGASKNPSRRHSDSILTDAEETPKPVKQLGTKSSRNPSGATQVTNITQEAPRLARNNSVADTKKSKFREEFSPSPPRKKPTTSESIMKFLRPRNSVRSRSETSLKAIPKVDGAFDRPDASYKRERRVSRSLMSLQAEQSALGKDKTVDPMWDRALKTYQDERATMFLTPNKAQATQGSPFRERSGSLLRVKSISSHGNSLEPSPNASMKRVSAPPSMFPSTPNDSHPVPLPLVSRRSALIGTDLDDISPTAEVQNAFHRQTDSKEVVGAWGRYPSHSREDRTASASHLDRVRTRDFALEPALQFAMGNDVESEVDPGERPSTPDTPPGIKKRKKRVSSGRMAKSSSMTFGKQFLKNYTRIFRSQSTEFQKHGQGHRSSVAAGGMLEYPELEILPEVWRRGLVDEKERSGESHRELHGHTPGPAHDGTAPSTYTTEDSMATLRPPRTRQSFDGVAESDSPTDRARIWSVYYEGLLPGFPRGSMDLASLADFGGIAGNEMVRARHSFDSKTDRAKIHSSTPSMLSRTLPPRFDKHARGLSRVSMKSGASGVPSFLLVGGNGNGNGEGEEEGEGEGEEKSIVSVRTSTMDLIGLYREQEMRERERVLGLLRRESLAGRV</sequence>
<feature type="region of interest" description="Disordered" evidence="1">
    <location>
        <begin position="559"/>
        <end position="598"/>
    </location>
</feature>
<organism evidence="2 3">
    <name type="scientific">Amniculicola lignicola CBS 123094</name>
    <dbReference type="NCBI Taxonomy" id="1392246"/>
    <lineage>
        <taxon>Eukaryota</taxon>
        <taxon>Fungi</taxon>
        <taxon>Dikarya</taxon>
        <taxon>Ascomycota</taxon>
        <taxon>Pezizomycotina</taxon>
        <taxon>Dothideomycetes</taxon>
        <taxon>Pleosporomycetidae</taxon>
        <taxon>Pleosporales</taxon>
        <taxon>Amniculicolaceae</taxon>
        <taxon>Amniculicola</taxon>
    </lineage>
</organism>
<feature type="compositionally biased region" description="Polar residues" evidence="1">
    <location>
        <begin position="804"/>
        <end position="813"/>
    </location>
</feature>
<feature type="compositionally biased region" description="Polar residues" evidence="1">
    <location>
        <begin position="356"/>
        <end position="365"/>
    </location>
</feature>
<feature type="region of interest" description="Disordered" evidence="1">
    <location>
        <begin position="1027"/>
        <end position="1062"/>
    </location>
</feature>
<feature type="region of interest" description="Disordered" evidence="1">
    <location>
        <begin position="1389"/>
        <end position="1410"/>
    </location>
</feature>
<feature type="region of interest" description="Disordered" evidence="1">
    <location>
        <begin position="420"/>
        <end position="461"/>
    </location>
</feature>
<feature type="region of interest" description="Disordered" evidence="1">
    <location>
        <begin position="1141"/>
        <end position="1180"/>
    </location>
</feature>
<keyword evidence="3" id="KW-1185">Reference proteome</keyword>
<feature type="compositionally biased region" description="Low complexity" evidence="1">
    <location>
        <begin position="618"/>
        <end position="628"/>
    </location>
</feature>
<dbReference type="SUPFAM" id="SSF52374">
    <property type="entry name" value="Nucleotidylyl transferase"/>
    <property type="match status" value="1"/>
</dbReference>
<dbReference type="Gene3D" id="3.40.50.620">
    <property type="entry name" value="HUPs"/>
    <property type="match status" value="1"/>
</dbReference>
<dbReference type="GO" id="GO:0000309">
    <property type="term" value="F:nicotinamide-nucleotide adenylyltransferase activity"/>
    <property type="evidence" value="ECO:0007669"/>
    <property type="project" value="TreeGrafter"/>
</dbReference>
<dbReference type="Proteomes" id="UP000799779">
    <property type="component" value="Unassembled WGS sequence"/>
</dbReference>
<dbReference type="PANTHER" id="PTHR31285:SF0">
    <property type="entry name" value="NICOTINAMIDE MONONUCLEOTIDE ADENYLYLTRANSFERASE"/>
    <property type="match status" value="1"/>
</dbReference>
<feature type="region of interest" description="Disordered" evidence="1">
    <location>
        <begin position="668"/>
        <end position="713"/>
    </location>
</feature>
<feature type="region of interest" description="Disordered" evidence="1">
    <location>
        <begin position="741"/>
        <end position="963"/>
    </location>
</feature>
<feature type="compositionally biased region" description="Polar residues" evidence="1">
    <location>
        <begin position="778"/>
        <end position="788"/>
    </location>
</feature>
<feature type="compositionally biased region" description="Acidic residues" evidence="1">
    <location>
        <begin position="1397"/>
        <end position="1406"/>
    </location>
</feature>
<dbReference type="GO" id="GO:0016887">
    <property type="term" value="F:ATP hydrolysis activity"/>
    <property type="evidence" value="ECO:0007669"/>
    <property type="project" value="TreeGrafter"/>
</dbReference>
<feature type="compositionally biased region" description="Polar residues" evidence="1">
    <location>
        <begin position="1027"/>
        <end position="1039"/>
    </location>
</feature>
<feature type="compositionally biased region" description="Basic and acidic residues" evidence="1">
    <location>
        <begin position="894"/>
        <end position="904"/>
    </location>
</feature>
<feature type="compositionally biased region" description="Basic and acidic residues" evidence="1">
    <location>
        <begin position="794"/>
        <end position="803"/>
    </location>
</feature>
<feature type="compositionally biased region" description="Basic and acidic residues" evidence="1">
    <location>
        <begin position="689"/>
        <end position="713"/>
    </location>
</feature>
<feature type="region of interest" description="Disordered" evidence="1">
    <location>
        <begin position="499"/>
        <end position="522"/>
    </location>
</feature>
<dbReference type="OrthoDB" id="3437384at2759"/>
<evidence type="ECO:0000313" key="3">
    <source>
        <dbReference type="Proteomes" id="UP000799779"/>
    </source>
</evidence>
<feature type="region of interest" description="Disordered" evidence="1">
    <location>
        <begin position="326"/>
        <end position="403"/>
    </location>
</feature>
<accession>A0A6A5W298</accession>